<sequence>MVTGGWCRLWRRGELERPLDSYGEKNMPAIERIGPQPVPHDATEVMIPMRDGIRLAADLYLAGLPRPGPVVLVRMPYDKGGVYSFMPPISRYFRAHGYHVLVQDVRGKYRSEGVPEFAVNEVNDGYDTILWLTEQPWCDGDVVMWGDSYYGYTTIAAAISSHPALKAIAPRVTGSQLSMPLEYSDGTRDVEQMARKGYFATHYVDAHRYEWEPDWNIHPLRVVFERFFDHVGIRSANFDAEFLGDSRFVPAPLQALLESPPVPILYTIGWFDICAVWAWHDVRALSRHPAWAEHLHLRLEAIDHENYWLGHAPVVPDDDHRTDPAALERLLPRYVNPAIEFFDAVLGRRDAPPPRVRYEICHGEWHDSTTWPPPGAGRLEYHLTPGVLTAEPAPQEIRLEWTHDPAELVPSPGADPFAALVDRSDLAPIGERDDVLRFSGPATGQDTDLMGAAALSLRLTAPAGANIHTRLLDVTPEGRAYLITHGQAHLDLAARGQHVIIDLQSIAYRLREGHRLALDIMSSDFPHYVPEAPASADPWRALPGEPTTREITLGGPAASCLRIGDWHIDDLRPPSAEHLTA</sequence>
<dbReference type="InterPro" id="IPR000383">
    <property type="entry name" value="Xaa-Pro-like_dom"/>
</dbReference>
<dbReference type="Pfam" id="PF02129">
    <property type="entry name" value="Peptidase_S15"/>
    <property type="match status" value="1"/>
</dbReference>
<feature type="domain" description="Xaa-Pro dipeptidyl-peptidase C-terminal" evidence="2">
    <location>
        <begin position="339"/>
        <end position="562"/>
    </location>
</feature>
<name>A0A931A3E2_9ACTN</name>
<evidence type="ECO:0000313" key="4">
    <source>
        <dbReference type="Proteomes" id="UP000605361"/>
    </source>
</evidence>
<evidence type="ECO:0000256" key="1">
    <source>
        <dbReference type="ARBA" id="ARBA00022801"/>
    </source>
</evidence>
<dbReference type="Gene3D" id="2.60.120.260">
    <property type="entry name" value="Galactose-binding domain-like"/>
    <property type="match status" value="1"/>
</dbReference>
<dbReference type="AlphaFoldDB" id="A0A931A3E2"/>
<proteinExistence type="predicted"/>
<dbReference type="PANTHER" id="PTHR43056">
    <property type="entry name" value="PEPTIDASE S9 PROLYL OLIGOPEPTIDASE"/>
    <property type="match status" value="1"/>
</dbReference>
<dbReference type="InterPro" id="IPR005674">
    <property type="entry name" value="CocE/Ser_esterase"/>
</dbReference>
<accession>A0A931A3E2</accession>
<keyword evidence="4" id="KW-1185">Reference proteome</keyword>
<reference evidence="3" key="1">
    <citation type="submission" date="2020-11" db="EMBL/GenBank/DDBJ databases">
        <title>Whole-genome analyses of Nonomuraea sp. K274.</title>
        <authorList>
            <person name="Veyisoglu A."/>
        </authorList>
    </citation>
    <scope>NUCLEOTIDE SEQUENCE</scope>
    <source>
        <strain evidence="3">K274</strain>
    </source>
</reference>
<protein>
    <submittedName>
        <fullName evidence="3">CocE/NonD family hydrolase</fullName>
    </submittedName>
</protein>
<dbReference type="InterPro" id="IPR050585">
    <property type="entry name" value="Xaa-Pro_dipeptidyl-ppase/CocE"/>
</dbReference>
<dbReference type="RefSeq" id="WP_195894497.1">
    <property type="nucleotide sequence ID" value="NZ_JADOGI010000014.1"/>
</dbReference>
<dbReference type="InterPro" id="IPR013736">
    <property type="entry name" value="Xaa-Pro_dipept_C"/>
</dbReference>
<gene>
    <name evidence="3" type="ORF">ITP53_07150</name>
</gene>
<dbReference type="SUPFAM" id="SSF49785">
    <property type="entry name" value="Galactose-binding domain-like"/>
    <property type="match status" value="1"/>
</dbReference>
<dbReference type="NCBIfam" id="TIGR00976">
    <property type="entry name" value="CocE_NonD"/>
    <property type="match status" value="1"/>
</dbReference>
<dbReference type="GO" id="GO:0008239">
    <property type="term" value="F:dipeptidyl-peptidase activity"/>
    <property type="evidence" value="ECO:0007669"/>
    <property type="project" value="InterPro"/>
</dbReference>
<dbReference type="SMART" id="SM00939">
    <property type="entry name" value="PepX_C"/>
    <property type="match status" value="1"/>
</dbReference>
<dbReference type="PANTHER" id="PTHR43056:SF10">
    <property type="entry name" value="COCE_NOND FAMILY, PUTATIVE (AFU_ORTHOLOGUE AFUA_7G00600)-RELATED"/>
    <property type="match status" value="1"/>
</dbReference>
<organism evidence="3 4">
    <name type="scientific">Nonomuraea cypriaca</name>
    <dbReference type="NCBI Taxonomy" id="1187855"/>
    <lineage>
        <taxon>Bacteria</taxon>
        <taxon>Bacillati</taxon>
        <taxon>Actinomycetota</taxon>
        <taxon>Actinomycetes</taxon>
        <taxon>Streptosporangiales</taxon>
        <taxon>Streptosporangiaceae</taxon>
        <taxon>Nonomuraea</taxon>
    </lineage>
</organism>
<dbReference type="InterPro" id="IPR008979">
    <property type="entry name" value="Galactose-bd-like_sf"/>
</dbReference>
<dbReference type="Gene3D" id="3.40.50.1820">
    <property type="entry name" value="alpha/beta hydrolase"/>
    <property type="match status" value="1"/>
</dbReference>
<keyword evidence="1 3" id="KW-0378">Hydrolase</keyword>
<dbReference type="Pfam" id="PF08530">
    <property type="entry name" value="PepX_C"/>
    <property type="match status" value="1"/>
</dbReference>
<evidence type="ECO:0000313" key="3">
    <source>
        <dbReference type="EMBL" id="MBF8185517.1"/>
    </source>
</evidence>
<dbReference type="InterPro" id="IPR029058">
    <property type="entry name" value="AB_hydrolase_fold"/>
</dbReference>
<dbReference type="SUPFAM" id="SSF53474">
    <property type="entry name" value="alpha/beta-Hydrolases"/>
    <property type="match status" value="1"/>
</dbReference>
<dbReference type="Gene3D" id="1.10.3020.10">
    <property type="entry name" value="alpha-amino acid ester hydrolase ( Helical cap domain)"/>
    <property type="match status" value="1"/>
</dbReference>
<dbReference type="EMBL" id="JADOGI010000014">
    <property type="protein sequence ID" value="MBF8185517.1"/>
    <property type="molecule type" value="Genomic_DNA"/>
</dbReference>
<comment type="caution">
    <text evidence="3">The sequence shown here is derived from an EMBL/GenBank/DDBJ whole genome shotgun (WGS) entry which is preliminary data.</text>
</comment>
<dbReference type="Proteomes" id="UP000605361">
    <property type="component" value="Unassembled WGS sequence"/>
</dbReference>
<evidence type="ECO:0000259" key="2">
    <source>
        <dbReference type="SMART" id="SM00939"/>
    </source>
</evidence>